<keyword evidence="3" id="KW-1185">Reference proteome</keyword>
<dbReference type="GeneID" id="35606042"/>
<dbReference type="RefSeq" id="XP_023632004.1">
    <property type="nucleotide sequence ID" value="XM_023776236.1"/>
</dbReference>
<dbReference type="OrthoDB" id="3632646at2759"/>
<dbReference type="PANTHER" id="PTHR36448">
    <property type="entry name" value="BLR7373 PROTEIN"/>
    <property type="match status" value="1"/>
</dbReference>
<dbReference type="InterPro" id="IPR047121">
    <property type="entry name" value="YjiB-like"/>
</dbReference>
<evidence type="ECO:0000256" key="1">
    <source>
        <dbReference type="SAM" id="MobiDB-lite"/>
    </source>
</evidence>
<protein>
    <recommendedName>
        <fullName evidence="4">Cupin type-1 domain-containing protein</fullName>
    </recommendedName>
</protein>
<feature type="compositionally biased region" description="Polar residues" evidence="1">
    <location>
        <begin position="7"/>
        <end position="16"/>
    </location>
</feature>
<evidence type="ECO:0000313" key="3">
    <source>
        <dbReference type="Proteomes" id="UP000225277"/>
    </source>
</evidence>
<evidence type="ECO:0008006" key="4">
    <source>
        <dbReference type="Google" id="ProtNLM"/>
    </source>
</evidence>
<accession>A0A2D3VKY4</accession>
<dbReference type="AlphaFoldDB" id="A0A2D3VKY4"/>
<dbReference type="PANTHER" id="PTHR36448:SF2">
    <property type="entry name" value="CUPIN TYPE-1 DOMAIN-CONTAINING PROTEIN"/>
    <property type="match status" value="1"/>
</dbReference>
<sequence length="144" mass="15837">MFPSHISIPTRTSATLPSRARRNGKDQRVRMSFIVDDEQSLYGVGPLDDQNGGIQFEMQAGDIAVHAAGVAHRNVESSDDYTYVGLYPKGSPHWDNNHCNDDLEVTNAKRELAGSVLIPDYDPIYGRDGPLPKIWRSAASNVAP</sequence>
<reference evidence="2 3" key="1">
    <citation type="submission" date="2016-03" db="EMBL/GenBank/DDBJ databases">
        <authorList>
            <person name="Ploux O."/>
        </authorList>
    </citation>
    <scope>NUCLEOTIDE SEQUENCE [LARGE SCALE GENOMIC DNA]</scope>
    <source>
        <strain evidence="2 3">URUG2</strain>
    </source>
</reference>
<feature type="region of interest" description="Disordered" evidence="1">
    <location>
        <begin position="1"/>
        <end position="25"/>
    </location>
</feature>
<dbReference type="Proteomes" id="UP000225277">
    <property type="component" value="Unassembled WGS sequence"/>
</dbReference>
<proteinExistence type="predicted"/>
<evidence type="ECO:0000313" key="2">
    <source>
        <dbReference type="EMBL" id="CZT25281.1"/>
    </source>
</evidence>
<dbReference type="EMBL" id="FJUY01000026">
    <property type="protein sequence ID" value="CZT25281.1"/>
    <property type="molecule type" value="Genomic_DNA"/>
</dbReference>
<organism evidence="2 3">
    <name type="scientific">Ramularia collo-cygni</name>
    <dbReference type="NCBI Taxonomy" id="112498"/>
    <lineage>
        <taxon>Eukaryota</taxon>
        <taxon>Fungi</taxon>
        <taxon>Dikarya</taxon>
        <taxon>Ascomycota</taxon>
        <taxon>Pezizomycotina</taxon>
        <taxon>Dothideomycetes</taxon>
        <taxon>Dothideomycetidae</taxon>
        <taxon>Mycosphaerellales</taxon>
        <taxon>Mycosphaerellaceae</taxon>
        <taxon>Ramularia</taxon>
    </lineage>
</organism>
<name>A0A2D3VKY4_9PEZI</name>
<gene>
    <name evidence="2" type="ORF">RCC_11009</name>
</gene>